<comment type="caution">
    <text evidence="15">The sequence shown here is derived from an EMBL/GenBank/DDBJ whole genome shotgun (WGS) entry which is preliminary data.</text>
</comment>
<proteinExistence type="predicted"/>
<gene>
    <name evidence="15" type="ORF">ADIMK_4011</name>
</gene>
<keyword evidence="10" id="KW-1133">Transmembrane helix</keyword>
<evidence type="ECO:0000256" key="1">
    <source>
        <dbReference type="ARBA" id="ARBA00001946"/>
    </source>
</evidence>
<dbReference type="SUPFAM" id="SSF103190">
    <property type="entry name" value="Sensory domain-like"/>
    <property type="match status" value="1"/>
</dbReference>
<dbReference type="Gene3D" id="3.30.450.220">
    <property type="entry name" value="LuxQ periplasmic domain, N-terminal subdomain"/>
    <property type="match status" value="1"/>
</dbReference>
<dbReference type="CDD" id="cd00130">
    <property type="entry name" value="PAS"/>
    <property type="match status" value="2"/>
</dbReference>
<organism evidence="15 16">
    <name type="scientific">Marinobacterium lacunae</name>
    <dbReference type="NCBI Taxonomy" id="1232683"/>
    <lineage>
        <taxon>Bacteria</taxon>
        <taxon>Pseudomonadati</taxon>
        <taxon>Pseudomonadota</taxon>
        <taxon>Gammaproteobacteria</taxon>
        <taxon>Oceanospirillales</taxon>
        <taxon>Oceanospirillaceae</taxon>
        <taxon>Marinobacterium</taxon>
    </lineage>
</organism>
<dbReference type="PROSITE" id="PS50883">
    <property type="entry name" value="EAL"/>
    <property type="match status" value="1"/>
</dbReference>
<dbReference type="RefSeq" id="WP_051693174.1">
    <property type="nucleotide sequence ID" value="NZ_JMQN01000059.1"/>
</dbReference>
<reference evidence="15 16" key="1">
    <citation type="submission" date="2014-04" db="EMBL/GenBank/DDBJ databases">
        <title>Marinobacterium kochiensis sp. nov., isolated from sediment sample collected from Kochi backwaters in Kerala, India.</title>
        <authorList>
            <person name="Singh A."/>
            <person name="Pinnaka A.K."/>
        </authorList>
    </citation>
    <scope>NUCLEOTIDE SEQUENCE [LARGE SCALE GENOMIC DNA]</scope>
    <source>
        <strain evidence="15 16">AK27</strain>
    </source>
</reference>
<dbReference type="GO" id="GO:0005524">
    <property type="term" value="F:ATP binding"/>
    <property type="evidence" value="ECO:0007669"/>
    <property type="project" value="UniProtKB-KW"/>
</dbReference>
<dbReference type="Pfam" id="PF09308">
    <property type="entry name" value="LuxQ-periplasm"/>
    <property type="match status" value="1"/>
</dbReference>
<dbReference type="eggNOG" id="COG5001">
    <property type="taxonomic scope" value="Bacteria"/>
</dbReference>
<evidence type="ECO:0000256" key="6">
    <source>
        <dbReference type="ARBA" id="ARBA00022741"/>
    </source>
</evidence>
<dbReference type="InterPro" id="IPR000014">
    <property type="entry name" value="PAS"/>
</dbReference>
<comment type="cofactor">
    <cofactor evidence="1">
        <name>Mg(2+)</name>
        <dbReference type="ChEBI" id="CHEBI:18420"/>
    </cofactor>
</comment>
<feature type="domain" description="GGDEF" evidence="14">
    <location>
        <begin position="615"/>
        <end position="748"/>
    </location>
</feature>
<dbReference type="SUPFAM" id="SSF141868">
    <property type="entry name" value="EAL domain-like"/>
    <property type="match status" value="1"/>
</dbReference>
<dbReference type="InterPro" id="IPR043128">
    <property type="entry name" value="Rev_trsase/Diguanyl_cyclase"/>
</dbReference>
<dbReference type="InterPro" id="IPR000700">
    <property type="entry name" value="PAS-assoc_C"/>
</dbReference>
<keyword evidence="3" id="KW-1003">Cell membrane</keyword>
<dbReference type="SUPFAM" id="SSF55785">
    <property type="entry name" value="PYP-like sensor domain (PAS domain)"/>
    <property type="match status" value="2"/>
</dbReference>
<dbReference type="Pfam" id="PF13426">
    <property type="entry name" value="PAS_9"/>
    <property type="match status" value="1"/>
</dbReference>
<dbReference type="EMBL" id="JMQN01000059">
    <property type="protein sequence ID" value="KEA61864.1"/>
    <property type="molecule type" value="Genomic_DNA"/>
</dbReference>
<dbReference type="PATRIC" id="fig|1232683.4.peg.3946"/>
<dbReference type="InterPro" id="IPR001633">
    <property type="entry name" value="EAL_dom"/>
</dbReference>
<keyword evidence="4" id="KW-0597">Phosphoprotein</keyword>
<feature type="domain" description="PAC" evidence="12">
    <location>
        <begin position="535"/>
        <end position="586"/>
    </location>
</feature>
<evidence type="ECO:0000256" key="10">
    <source>
        <dbReference type="SAM" id="Phobius"/>
    </source>
</evidence>
<dbReference type="SMART" id="SM00267">
    <property type="entry name" value="GGDEF"/>
    <property type="match status" value="1"/>
</dbReference>
<dbReference type="Proteomes" id="UP000028252">
    <property type="component" value="Unassembled WGS sequence"/>
</dbReference>
<dbReference type="InterPro" id="IPR035919">
    <property type="entry name" value="EAL_sf"/>
</dbReference>
<dbReference type="Pfam" id="PF00563">
    <property type="entry name" value="EAL"/>
    <property type="match status" value="1"/>
</dbReference>
<dbReference type="SMART" id="SM00091">
    <property type="entry name" value="PAS"/>
    <property type="match status" value="2"/>
</dbReference>
<dbReference type="InterPro" id="IPR043056">
    <property type="entry name" value="LuxQ-periplasm_N"/>
</dbReference>
<dbReference type="InterPro" id="IPR029787">
    <property type="entry name" value="Nucleotide_cyclase"/>
</dbReference>
<evidence type="ECO:0000256" key="8">
    <source>
        <dbReference type="ARBA" id="ARBA00022840"/>
    </source>
</evidence>
<dbReference type="PROSITE" id="PS50112">
    <property type="entry name" value="PAS"/>
    <property type="match status" value="1"/>
</dbReference>
<dbReference type="SUPFAM" id="SSF55073">
    <property type="entry name" value="Nucleotide cyclase"/>
    <property type="match status" value="1"/>
</dbReference>
<evidence type="ECO:0000259" key="14">
    <source>
        <dbReference type="PROSITE" id="PS50887"/>
    </source>
</evidence>
<keyword evidence="16" id="KW-1185">Reference proteome</keyword>
<feature type="domain" description="EAL" evidence="13">
    <location>
        <begin position="757"/>
        <end position="1010"/>
    </location>
</feature>
<keyword evidence="10" id="KW-0472">Membrane</keyword>
<evidence type="ECO:0000256" key="9">
    <source>
        <dbReference type="ARBA" id="ARBA00023012"/>
    </source>
</evidence>
<feature type="domain" description="PAS" evidence="11">
    <location>
        <begin position="348"/>
        <end position="418"/>
    </location>
</feature>
<accession>A0A081FTK9</accession>
<evidence type="ECO:0000256" key="4">
    <source>
        <dbReference type="ARBA" id="ARBA00022553"/>
    </source>
</evidence>
<evidence type="ECO:0000256" key="3">
    <source>
        <dbReference type="ARBA" id="ARBA00022519"/>
    </source>
</evidence>
<dbReference type="Pfam" id="PF08448">
    <property type="entry name" value="PAS_4"/>
    <property type="match status" value="1"/>
</dbReference>
<dbReference type="GO" id="GO:0016791">
    <property type="term" value="F:phosphatase activity"/>
    <property type="evidence" value="ECO:0007669"/>
    <property type="project" value="InterPro"/>
</dbReference>
<dbReference type="FunFam" id="3.30.70.270:FF:000001">
    <property type="entry name" value="Diguanylate cyclase domain protein"/>
    <property type="match status" value="1"/>
</dbReference>
<dbReference type="PROSITE" id="PS50887">
    <property type="entry name" value="GGDEF"/>
    <property type="match status" value="1"/>
</dbReference>
<evidence type="ECO:0000256" key="5">
    <source>
        <dbReference type="ARBA" id="ARBA00022679"/>
    </source>
</evidence>
<evidence type="ECO:0000313" key="16">
    <source>
        <dbReference type="Proteomes" id="UP000028252"/>
    </source>
</evidence>
<dbReference type="STRING" id="1232683.ADIMK_4011"/>
<protein>
    <submittedName>
        <fullName evidence="15">Diguanylate cyclase</fullName>
    </submittedName>
</protein>
<dbReference type="PANTHER" id="PTHR44757">
    <property type="entry name" value="DIGUANYLATE CYCLASE DGCP"/>
    <property type="match status" value="1"/>
</dbReference>
<dbReference type="InterPro" id="IPR052155">
    <property type="entry name" value="Biofilm_reg_signaling"/>
</dbReference>
<evidence type="ECO:0000259" key="11">
    <source>
        <dbReference type="PROSITE" id="PS50112"/>
    </source>
</evidence>
<dbReference type="InterPro" id="IPR013656">
    <property type="entry name" value="PAS_4"/>
</dbReference>
<dbReference type="SMART" id="SM00052">
    <property type="entry name" value="EAL"/>
    <property type="match status" value="1"/>
</dbReference>
<dbReference type="Gene3D" id="3.30.450.20">
    <property type="entry name" value="PAS domain"/>
    <property type="match status" value="2"/>
</dbReference>
<keyword evidence="3" id="KW-0997">Cell inner membrane</keyword>
<keyword evidence="10" id="KW-0812">Transmembrane</keyword>
<dbReference type="Gene3D" id="3.20.20.450">
    <property type="entry name" value="EAL domain"/>
    <property type="match status" value="1"/>
</dbReference>
<evidence type="ECO:0000256" key="2">
    <source>
        <dbReference type="ARBA" id="ARBA00004429"/>
    </source>
</evidence>
<dbReference type="OrthoDB" id="8416215at2"/>
<keyword evidence="5" id="KW-0808">Transferase</keyword>
<evidence type="ECO:0000313" key="15">
    <source>
        <dbReference type="EMBL" id="KEA61864.1"/>
    </source>
</evidence>
<evidence type="ECO:0000259" key="12">
    <source>
        <dbReference type="PROSITE" id="PS50113"/>
    </source>
</evidence>
<keyword evidence="6" id="KW-0547">Nucleotide-binding</keyword>
<feature type="transmembrane region" description="Helical" evidence="10">
    <location>
        <begin position="278"/>
        <end position="296"/>
    </location>
</feature>
<dbReference type="PANTHER" id="PTHR44757:SF2">
    <property type="entry name" value="BIOFILM ARCHITECTURE MAINTENANCE PROTEIN MBAA"/>
    <property type="match status" value="1"/>
</dbReference>
<dbReference type="GO" id="GO:0005886">
    <property type="term" value="C:plasma membrane"/>
    <property type="evidence" value="ECO:0007669"/>
    <property type="project" value="UniProtKB-SubCell"/>
</dbReference>
<evidence type="ECO:0000256" key="7">
    <source>
        <dbReference type="ARBA" id="ARBA00022777"/>
    </source>
</evidence>
<comment type="subcellular location">
    <subcellularLocation>
        <location evidence="2">Cell inner membrane</location>
        <topology evidence="2">Multi-pass membrane protein</topology>
    </subcellularLocation>
</comment>
<dbReference type="NCBIfam" id="TIGR00254">
    <property type="entry name" value="GGDEF"/>
    <property type="match status" value="1"/>
</dbReference>
<keyword evidence="8" id="KW-0067">ATP-binding</keyword>
<keyword evidence="9" id="KW-0902">Two-component regulatory system</keyword>
<dbReference type="InterPro" id="IPR035965">
    <property type="entry name" value="PAS-like_dom_sf"/>
</dbReference>
<dbReference type="InterPro" id="IPR015387">
    <property type="entry name" value="LuxQ-periplasm_dom"/>
</dbReference>
<dbReference type="Gene3D" id="3.30.70.270">
    <property type="match status" value="1"/>
</dbReference>
<dbReference type="GO" id="GO:0004673">
    <property type="term" value="F:protein histidine kinase activity"/>
    <property type="evidence" value="ECO:0007669"/>
    <property type="project" value="InterPro"/>
</dbReference>
<dbReference type="CDD" id="cd01949">
    <property type="entry name" value="GGDEF"/>
    <property type="match status" value="1"/>
</dbReference>
<name>A0A081FTK9_9GAMM</name>
<dbReference type="CDD" id="cd01948">
    <property type="entry name" value="EAL"/>
    <property type="match status" value="1"/>
</dbReference>
<dbReference type="InterPro" id="IPR029151">
    <property type="entry name" value="Sensor-like_sf"/>
</dbReference>
<dbReference type="PROSITE" id="PS50113">
    <property type="entry name" value="PAC"/>
    <property type="match status" value="2"/>
</dbReference>
<dbReference type="GO" id="GO:0000160">
    <property type="term" value="P:phosphorelay signal transduction system"/>
    <property type="evidence" value="ECO:0007669"/>
    <property type="project" value="UniProtKB-KW"/>
</dbReference>
<dbReference type="AlphaFoldDB" id="A0A081FTK9"/>
<dbReference type="InterPro" id="IPR000160">
    <property type="entry name" value="GGDEF_dom"/>
</dbReference>
<keyword evidence="7" id="KW-0418">Kinase</keyword>
<sequence>MNRVLRFSTFILSLVLVLLAVTSAILITPAYLGSQHALQHEVRLSYERDQRALDSLLKSKFSNIELLFNEVSHIRGIRDGLRTGDLDLVSHTIDAFLAGSSGQQIDAITVTTTSGRAVAAANVSMLNLPLPLTELSQRYGVPGAWRSVSATIGSTRYALLLLSIPVTSEVDGQVVGTLNCFVLLNDNFWITSQLQSLFNSDAIYIVSDGQVLDKISRKGFQASVDPLATPLNNGLYMRGDTILREHTFSIDQSTPYSVLSVLPNSAYQGLQSAYLSQLSYALLLVVILGILAMLVIRKMTRGALSHLAQYAEQVPESGSPQPFSGSKFKEFARVGRAVERMLLRIRERDKRLSSIIDNAPDLIFIKDLERRYLLASEKLASTLALQPDKIVGRRDDELLKGEALARAQETDRHVIESGRPIQYESELGEGSAARIFLLSKFPILDDDGAVMSVGCIATDISTIKKVQEELDLAHQVVAATNEAIIVLDADNQVISANRAFQSMCNADEFGGTLVLSRFLSTHPQISLHLHGHEAWQGECSLVRADGSSLPVLVSITQLPGRDGQQRSALLFSDITNLKQAERKLEQLALYDALTGLPNRSQFHQRLMKQLLRAPDTTAVLFIDIDNFKSINDSHGHALGDAFLRQVADRLRTCVQAKDTVARLGGDEFTVIIADVSTRSQAQAIATRILHVLREPFELGTNHCFSSASIGIAMGLDSGEDPEAMLNNADLAMYEAKMSGRNACYFFDPAINAKHQRRYQLEEGLRDALVRRQLFVEYQPRFDISASRVLAAEALVRWHHPVFGTVSPGEFIPIAESSNLIVEIGRFVLNEACREASILHRDGFNILLSVNLSPRQLRDRDLIKDIEDTLYRFNLPPHLLELEITETYVMENIDQFIPVLSQIRALGVRLAVDDFGTGYSSLMYLKKLPVNTVKIDYSFIRDIPGDQDDENLVRAIISMSHNLRLRVVAEGVETAEQLQFLREQRCDEIQGFLMGRPGSVEQLRRLSVPTSAPHE</sequence>
<dbReference type="Pfam" id="PF00990">
    <property type="entry name" value="GGDEF"/>
    <property type="match status" value="1"/>
</dbReference>
<evidence type="ECO:0000259" key="13">
    <source>
        <dbReference type="PROSITE" id="PS50883"/>
    </source>
</evidence>
<feature type="domain" description="PAC" evidence="12">
    <location>
        <begin position="419"/>
        <end position="472"/>
    </location>
</feature>
<dbReference type="NCBIfam" id="TIGR00229">
    <property type="entry name" value="sensory_box"/>
    <property type="match status" value="2"/>
</dbReference>